<dbReference type="EMBL" id="JACIIK010000002">
    <property type="protein sequence ID" value="MBB6200236.1"/>
    <property type="molecule type" value="Genomic_DNA"/>
</dbReference>
<sequence length="97" mass="10512">MKTRIFTYVECPCGHRGAVIESLDIGDFQGPQYRTWLRDLNHAGTYEGVDRLFARAKPGCPACGRSLGPENIVGRSELEGSGVVLRPKEDSAGCISA</sequence>
<evidence type="ECO:0000313" key="1">
    <source>
        <dbReference type="EMBL" id="MBB6200236.1"/>
    </source>
</evidence>
<dbReference type="RefSeq" id="WP_183796800.1">
    <property type="nucleotide sequence ID" value="NZ_JACIII010000002.1"/>
</dbReference>
<evidence type="ECO:0000313" key="2">
    <source>
        <dbReference type="Proteomes" id="UP000518681"/>
    </source>
</evidence>
<comment type="caution">
    <text evidence="1">The sequence shown here is derived from an EMBL/GenBank/DDBJ whole genome shotgun (WGS) entry which is preliminary data.</text>
</comment>
<reference evidence="1 2" key="1">
    <citation type="submission" date="2020-08" db="EMBL/GenBank/DDBJ databases">
        <title>Genomic Encyclopedia of Type Strains, Phase IV (KMG-V): Genome sequencing to study the core and pangenomes of soil and plant-associated prokaryotes.</title>
        <authorList>
            <person name="Whitman W."/>
        </authorList>
    </citation>
    <scope>NUCLEOTIDE SEQUENCE [LARGE SCALE GENOMIC DNA]</scope>
    <source>
        <strain evidence="1 2">SEMIA 4013</strain>
    </source>
</reference>
<gene>
    <name evidence="1" type="ORF">GGD69_001082</name>
</gene>
<organism evidence="1 2">
    <name type="scientific">Paraburkholderia fungorum</name>
    <dbReference type="NCBI Taxonomy" id="134537"/>
    <lineage>
        <taxon>Bacteria</taxon>
        <taxon>Pseudomonadati</taxon>
        <taxon>Pseudomonadota</taxon>
        <taxon>Betaproteobacteria</taxon>
        <taxon>Burkholderiales</taxon>
        <taxon>Burkholderiaceae</taxon>
        <taxon>Paraburkholderia</taxon>
    </lineage>
</organism>
<proteinExistence type="predicted"/>
<name>A0AAW3USZ7_9BURK</name>
<dbReference type="AlphaFoldDB" id="A0AAW3USZ7"/>
<protein>
    <submittedName>
        <fullName evidence="1">Uncharacterized protein</fullName>
    </submittedName>
</protein>
<accession>A0AAW3USZ7</accession>
<dbReference type="Proteomes" id="UP000518681">
    <property type="component" value="Unassembled WGS sequence"/>
</dbReference>